<evidence type="ECO:0000313" key="2">
    <source>
        <dbReference type="EMBL" id="KAL0370668.1"/>
    </source>
</evidence>
<proteinExistence type="predicted"/>
<feature type="compositionally biased region" description="Low complexity" evidence="1">
    <location>
        <begin position="112"/>
        <end position="124"/>
    </location>
</feature>
<reference evidence="2" key="2">
    <citation type="journal article" date="2024" name="Plant">
        <title>Genomic evolution and insights into agronomic trait innovations of Sesamum species.</title>
        <authorList>
            <person name="Miao H."/>
            <person name="Wang L."/>
            <person name="Qu L."/>
            <person name="Liu H."/>
            <person name="Sun Y."/>
            <person name="Le M."/>
            <person name="Wang Q."/>
            <person name="Wei S."/>
            <person name="Zheng Y."/>
            <person name="Lin W."/>
            <person name="Duan Y."/>
            <person name="Cao H."/>
            <person name="Xiong S."/>
            <person name="Wang X."/>
            <person name="Wei L."/>
            <person name="Li C."/>
            <person name="Ma Q."/>
            <person name="Ju M."/>
            <person name="Zhao R."/>
            <person name="Li G."/>
            <person name="Mu C."/>
            <person name="Tian Q."/>
            <person name="Mei H."/>
            <person name="Zhang T."/>
            <person name="Gao T."/>
            <person name="Zhang H."/>
        </authorList>
    </citation>
    <scope>NUCLEOTIDE SEQUENCE</scope>
    <source>
        <strain evidence="2">G01</strain>
    </source>
</reference>
<evidence type="ECO:0000256" key="1">
    <source>
        <dbReference type="SAM" id="MobiDB-lite"/>
    </source>
</evidence>
<comment type="caution">
    <text evidence="2">The sequence shown here is derived from an EMBL/GenBank/DDBJ whole genome shotgun (WGS) entry which is preliminary data.</text>
</comment>
<organism evidence="2">
    <name type="scientific">Sesamum angustifolium</name>
    <dbReference type="NCBI Taxonomy" id="2727405"/>
    <lineage>
        <taxon>Eukaryota</taxon>
        <taxon>Viridiplantae</taxon>
        <taxon>Streptophyta</taxon>
        <taxon>Embryophyta</taxon>
        <taxon>Tracheophyta</taxon>
        <taxon>Spermatophyta</taxon>
        <taxon>Magnoliopsida</taxon>
        <taxon>eudicotyledons</taxon>
        <taxon>Gunneridae</taxon>
        <taxon>Pentapetalae</taxon>
        <taxon>asterids</taxon>
        <taxon>lamiids</taxon>
        <taxon>Lamiales</taxon>
        <taxon>Pedaliaceae</taxon>
        <taxon>Sesamum</taxon>
    </lineage>
</organism>
<dbReference type="AlphaFoldDB" id="A0AAW2QSM1"/>
<feature type="compositionally biased region" description="Basic and acidic residues" evidence="1">
    <location>
        <begin position="76"/>
        <end position="87"/>
    </location>
</feature>
<accession>A0AAW2QSM1</accession>
<gene>
    <name evidence="2" type="ORF">Sangu_0384900</name>
</gene>
<name>A0AAW2QSM1_9LAMI</name>
<protein>
    <submittedName>
        <fullName evidence="2">Uncharacterized protein</fullName>
    </submittedName>
</protein>
<sequence>MNARITNRNRAKKGNLPTPGVGSSRPSTTGGDRILPSKGKGSENEHPKSHLPTRPSPGALVIKGEAVERTPQVRAGPKEKRVLESEKKSKRPRKEVAEGPSNPKKHKKGSKSLRSSKSSKQSKSTTAERMAVVDKNEEENFQLTGDLNKWWIEAEEELQYLSSKTGEMSGEKKGPDWAIFDQSTVLGTRAGQDSWEVYRSSLF</sequence>
<dbReference type="EMBL" id="JACGWK010000002">
    <property type="protein sequence ID" value="KAL0370668.1"/>
    <property type="molecule type" value="Genomic_DNA"/>
</dbReference>
<reference evidence="2" key="1">
    <citation type="submission" date="2020-06" db="EMBL/GenBank/DDBJ databases">
        <authorList>
            <person name="Li T."/>
            <person name="Hu X."/>
            <person name="Zhang T."/>
            <person name="Song X."/>
            <person name="Zhang H."/>
            <person name="Dai N."/>
            <person name="Sheng W."/>
            <person name="Hou X."/>
            <person name="Wei L."/>
        </authorList>
    </citation>
    <scope>NUCLEOTIDE SEQUENCE</scope>
    <source>
        <strain evidence="2">G01</strain>
        <tissue evidence="2">Leaf</tissue>
    </source>
</reference>
<feature type="region of interest" description="Disordered" evidence="1">
    <location>
        <begin position="1"/>
        <end position="133"/>
    </location>
</feature>